<proteinExistence type="predicted"/>
<organism evidence="2">
    <name type="scientific">Arundo donax</name>
    <name type="common">Giant reed</name>
    <name type="synonym">Donax arundinaceus</name>
    <dbReference type="NCBI Taxonomy" id="35708"/>
    <lineage>
        <taxon>Eukaryota</taxon>
        <taxon>Viridiplantae</taxon>
        <taxon>Streptophyta</taxon>
        <taxon>Embryophyta</taxon>
        <taxon>Tracheophyta</taxon>
        <taxon>Spermatophyta</taxon>
        <taxon>Magnoliopsida</taxon>
        <taxon>Liliopsida</taxon>
        <taxon>Poales</taxon>
        <taxon>Poaceae</taxon>
        <taxon>PACMAD clade</taxon>
        <taxon>Arundinoideae</taxon>
        <taxon>Arundineae</taxon>
        <taxon>Arundo</taxon>
    </lineage>
</organism>
<sequence length="36" mass="3887">MAMARFLASRGRIRGAAERQERVMSSGGKHAAAAKR</sequence>
<evidence type="ECO:0000256" key="1">
    <source>
        <dbReference type="SAM" id="MobiDB-lite"/>
    </source>
</evidence>
<accession>A0A0A9FN83</accession>
<dbReference type="EMBL" id="GBRH01184154">
    <property type="protein sequence ID" value="JAE13742.1"/>
    <property type="molecule type" value="Transcribed_RNA"/>
</dbReference>
<name>A0A0A9FN83_ARUDO</name>
<reference evidence="2" key="2">
    <citation type="journal article" date="2015" name="Data Brief">
        <title>Shoot transcriptome of the giant reed, Arundo donax.</title>
        <authorList>
            <person name="Barrero R.A."/>
            <person name="Guerrero F.D."/>
            <person name="Moolhuijzen P."/>
            <person name="Goolsby J.A."/>
            <person name="Tidwell J."/>
            <person name="Bellgard S.E."/>
            <person name="Bellgard M.I."/>
        </authorList>
    </citation>
    <scope>NUCLEOTIDE SEQUENCE</scope>
    <source>
        <tissue evidence="2">Shoot tissue taken approximately 20 cm above the soil surface</tissue>
    </source>
</reference>
<protein>
    <submittedName>
        <fullName evidence="2">Uncharacterized protein</fullName>
    </submittedName>
</protein>
<reference evidence="2" key="1">
    <citation type="submission" date="2014-09" db="EMBL/GenBank/DDBJ databases">
        <authorList>
            <person name="Magalhaes I.L.F."/>
            <person name="Oliveira U."/>
            <person name="Santos F.R."/>
            <person name="Vidigal T.H.D.A."/>
            <person name="Brescovit A.D."/>
            <person name="Santos A.J."/>
        </authorList>
    </citation>
    <scope>NUCLEOTIDE SEQUENCE</scope>
    <source>
        <tissue evidence="2">Shoot tissue taken approximately 20 cm above the soil surface</tissue>
    </source>
</reference>
<dbReference type="AlphaFoldDB" id="A0A0A9FN83"/>
<feature type="region of interest" description="Disordered" evidence="1">
    <location>
        <begin position="1"/>
        <end position="36"/>
    </location>
</feature>
<evidence type="ECO:0000313" key="2">
    <source>
        <dbReference type="EMBL" id="JAE13742.1"/>
    </source>
</evidence>